<evidence type="ECO:0000256" key="1">
    <source>
        <dbReference type="SAM" id="MobiDB-lite"/>
    </source>
</evidence>
<dbReference type="InterPro" id="IPR036691">
    <property type="entry name" value="Endo/exonu/phosph_ase_sf"/>
</dbReference>
<dbReference type="EMBL" id="BTGU01000020">
    <property type="protein sequence ID" value="GMN45197.1"/>
    <property type="molecule type" value="Genomic_DNA"/>
</dbReference>
<dbReference type="PANTHER" id="PTHR12121:SF85">
    <property type="entry name" value="CARBON CATABOLITE REPRESSOR PROTEIN 4 HOMOLOG 6"/>
    <property type="match status" value="1"/>
</dbReference>
<feature type="compositionally biased region" description="Low complexity" evidence="1">
    <location>
        <begin position="114"/>
        <end position="126"/>
    </location>
</feature>
<evidence type="ECO:0000313" key="3">
    <source>
        <dbReference type="EMBL" id="GMN45197.1"/>
    </source>
</evidence>
<feature type="compositionally biased region" description="Basic and acidic residues" evidence="1">
    <location>
        <begin position="463"/>
        <end position="475"/>
    </location>
</feature>
<gene>
    <name evidence="3" type="ORF">TIFTF001_014391</name>
</gene>
<dbReference type="Proteomes" id="UP001187192">
    <property type="component" value="Unassembled WGS sequence"/>
</dbReference>
<dbReference type="Gene3D" id="3.60.10.10">
    <property type="entry name" value="Endonuclease/exonuclease/phosphatase"/>
    <property type="match status" value="2"/>
</dbReference>
<dbReference type="InterPro" id="IPR050410">
    <property type="entry name" value="CCR4/nocturin_mRNA_transcr"/>
</dbReference>
<feature type="compositionally biased region" description="Polar residues" evidence="1">
    <location>
        <begin position="476"/>
        <end position="490"/>
    </location>
</feature>
<dbReference type="Pfam" id="PF03372">
    <property type="entry name" value="Exo_endo_phos"/>
    <property type="match status" value="1"/>
</dbReference>
<dbReference type="PANTHER" id="PTHR12121">
    <property type="entry name" value="CARBON CATABOLITE REPRESSOR PROTEIN 4"/>
    <property type="match status" value="1"/>
</dbReference>
<feature type="region of interest" description="Disordered" evidence="1">
    <location>
        <begin position="545"/>
        <end position="594"/>
    </location>
</feature>
<comment type="caution">
    <text evidence="3">The sequence shown here is derived from an EMBL/GenBank/DDBJ whole genome shotgun (WGS) entry which is preliminary data.</text>
</comment>
<dbReference type="InterPro" id="IPR005135">
    <property type="entry name" value="Endo/exonuclease/phosphatase"/>
</dbReference>
<feature type="compositionally biased region" description="Basic and acidic residues" evidence="1">
    <location>
        <begin position="73"/>
        <end position="82"/>
    </location>
</feature>
<feature type="region of interest" description="Disordered" evidence="1">
    <location>
        <begin position="394"/>
        <end position="430"/>
    </location>
</feature>
<dbReference type="AlphaFoldDB" id="A0AA88A2N2"/>
<protein>
    <recommendedName>
        <fullName evidence="2">Endonuclease/exonuclease/phosphatase domain-containing protein</fullName>
    </recommendedName>
</protein>
<name>A0AA88A2N2_FICCA</name>
<evidence type="ECO:0000313" key="4">
    <source>
        <dbReference type="Proteomes" id="UP001187192"/>
    </source>
</evidence>
<dbReference type="GO" id="GO:0000175">
    <property type="term" value="F:3'-5'-RNA exonuclease activity"/>
    <property type="evidence" value="ECO:0007669"/>
    <property type="project" value="TreeGrafter"/>
</dbReference>
<feature type="compositionally biased region" description="Polar residues" evidence="1">
    <location>
        <begin position="564"/>
        <end position="575"/>
    </location>
</feature>
<feature type="domain" description="Endonuclease/exonuclease/phosphatase" evidence="2">
    <location>
        <begin position="197"/>
        <end position="392"/>
    </location>
</feature>
<feature type="compositionally biased region" description="Polar residues" evidence="1">
    <location>
        <begin position="451"/>
        <end position="462"/>
    </location>
</feature>
<sequence>MKRSLHRYHFLAAAPSQASTSTNAMSSRPSYRRGRNQPRRSFSDRPYTGARGHNFSGGGGADWQFRPVQDADSGFRHGESGRSFENNSVSHHSSPILERPPQNQRFRPPPPPHIQQNQQFRPSPQFRRPPPQNRPRPPDYRNWEFAKSAPPSTSERFTILSYNLLAEYVALDYRHRNELYYHIPRHMLEWQWRKSNIIFELGLWSTDIMCFQEVDRFQDLEEELKLRGYNGIWKRRTGKAIDGCAIFWRVSRFKLLHEESIEFNKFGLRENVAQICVLELMRQNCDVSAAALPTSSTGSNKVVVCNIHVLYNPKRGEIKLGQVRILLLRAHAVSKIWNDAPIVLCGDYNCVPKSPVYNFISEQKLDLSELHRDKVSGQSSAEIRSQRTYNSFSRFRSGDNLGPAPSAVQHSEDSITQNESSFDTQKPYNVDGNLENVPLVENFFQPRSNNALDVCDGSSTEVNHAKGDEEAKEETQQSSVEDPSDRSGSTCCVPGVGLGQDIITPKVEGGTSTGHFDGETVSSHPKEVYSDVMEMGSKEKMDNSDVRLFSSNSDPKKFLDEESMNCSSEQISSDEQAGFSGPSQAHWPTASTNTEVQEKLANSILNDSNEAIAEERNLVEDSSTFLSALHDTQDDFSCDPGQLLRSGLPESDPSKGFASALNNSSQGVENDLSPCLDPQSLVIEKSFYDPSSWTPRDIETATGNADCTFLEHPLKLRSTYTEVEDTLGIRDSNGEPLVTSYNRCFLGTVDYIWRSEGLQTVKVLAPIPKHVMQTTAGFPTKKWGSDHIALASELAFVKDDDTKS</sequence>
<dbReference type="SUPFAM" id="SSF56219">
    <property type="entry name" value="DNase I-like"/>
    <property type="match status" value="1"/>
</dbReference>
<feature type="compositionally biased region" description="Polar residues" evidence="1">
    <location>
        <begin position="83"/>
        <end position="93"/>
    </location>
</feature>
<feature type="region of interest" description="Disordered" evidence="1">
    <location>
        <begin position="1"/>
        <end position="148"/>
    </location>
</feature>
<reference evidence="3" key="1">
    <citation type="submission" date="2023-07" db="EMBL/GenBank/DDBJ databases">
        <title>draft genome sequence of fig (Ficus carica).</title>
        <authorList>
            <person name="Takahashi T."/>
            <person name="Nishimura K."/>
        </authorList>
    </citation>
    <scope>NUCLEOTIDE SEQUENCE</scope>
</reference>
<feature type="region of interest" description="Disordered" evidence="1">
    <location>
        <begin position="451"/>
        <end position="491"/>
    </location>
</feature>
<feature type="region of interest" description="Disordered" evidence="1">
    <location>
        <begin position="647"/>
        <end position="671"/>
    </location>
</feature>
<evidence type="ECO:0000259" key="2">
    <source>
        <dbReference type="Pfam" id="PF03372"/>
    </source>
</evidence>
<accession>A0AA88A2N2</accession>
<organism evidence="3 4">
    <name type="scientific">Ficus carica</name>
    <name type="common">Common fig</name>
    <dbReference type="NCBI Taxonomy" id="3494"/>
    <lineage>
        <taxon>Eukaryota</taxon>
        <taxon>Viridiplantae</taxon>
        <taxon>Streptophyta</taxon>
        <taxon>Embryophyta</taxon>
        <taxon>Tracheophyta</taxon>
        <taxon>Spermatophyta</taxon>
        <taxon>Magnoliopsida</taxon>
        <taxon>eudicotyledons</taxon>
        <taxon>Gunneridae</taxon>
        <taxon>Pentapetalae</taxon>
        <taxon>rosids</taxon>
        <taxon>fabids</taxon>
        <taxon>Rosales</taxon>
        <taxon>Moraceae</taxon>
        <taxon>Ficeae</taxon>
        <taxon>Ficus</taxon>
    </lineage>
</organism>
<proteinExistence type="predicted"/>
<keyword evidence="4" id="KW-1185">Reference proteome</keyword>
<feature type="compositionally biased region" description="Polar residues" evidence="1">
    <location>
        <begin position="414"/>
        <end position="427"/>
    </location>
</feature>
<feature type="compositionally biased region" description="Polar residues" evidence="1">
    <location>
        <begin position="16"/>
        <end position="29"/>
    </location>
</feature>